<dbReference type="PANTHER" id="PTHR11324:SF16">
    <property type="entry name" value="PDZ DOMAIN-CONTAINING PROTEIN 2"/>
    <property type="match status" value="1"/>
</dbReference>
<evidence type="ECO:0000259" key="1">
    <source>
        <dbReference type="PROSITE" id="PS50106"/>
    </source>
</evidence>
<dbReference type="InterPro" id="IPR036034">
    <property type="entry name" value="PDZ_sf"/>
</dbReference>
<evidence type="ECO:0000313" key="3">
    <source>
        <dbReference type="Proteomes" id="UP000762676"/>
    </source>
</evidence>
<dbReference type="CDD" id="cd06676">
    <property type="entry name" value="PDZ13_MUPP1-like"/>
    <property type="match status" value="1"/>
</dbReference>
<proteinExistence type="predicted"/>
<gene>
    <name evidence="2" type="ORF">ElyMa_003351700</name>
</gene>
<reference evidence="2 3" key="1">
    <citation type="journal article" date="2021" name="Elife">
        <title>Chloroplast acquisition without the gene transfer in kleptoplastic sea slugs, Plakobranchus ocellatus.</title>
        <authorList>
            <person name="Maeda T."/>
            <person name="Takahashi S."/>
            <person name="Yoshida T."/>
            <person name="Shimamura S."/>
            <person name="Takaki Y."/>
            <person name="Nagai Y."/>
            <person name="Toyoda A."/>
            <person name="Suzuki Y."/>
            <person name="Arimoto A."/>
            <person name="Ishii H."/>
            <person name="Satoh N."/>
            <person name="Nishiyama T."/>
            <person name="Hasebe M."/>
            <person name="Maruyama T."/>
            <person name="Minagawa J."/>
            <person name="Obokata J."/>
            <person name="Shigenobu S."/>
        </authorList>
    </citation>
    <scope>NUCLEOTIDE SEQUENCE [LARGE SCALE GENOMIC DNA]</scope>
</reference>
<dbReference type="AlphaFoldDB" id="A0AAV4JIQ1"/>
<comment type="caution">
    <text evidence="2">The sequence shown here is derived from an EMBL/GenBank/DDBJ whole genome shotgun (WGS) entry which is preliminary data.</text>
</comment>
<protein>
    <submittedName>
        <fullName evidence="2">Multiple PDZ domain protein</fullName>
    </submittedName>
</protein>
<dbReference type="Pfam" id="PF00595">
    <property type="entry name" value="PDZ"/>
    <property type="match status" value="2"/>
</dbReference>
<dbReference type="Gene3D" id="2.30.42.10">
    <property type="match status" value="2"/>
</dbReference>
<feature type="domain" description="PDZ" evidence="1">
    <location>
        <begin position="33"/>
        <end position="109"/>
    </location>
</feature>
<sequence length="240" mass="25090">MYIHALRKRQSDCPPLTAKLPRAPSEDTSHIRVVELEQDAAGSFGLSVAGGLGSPLGDAPVIIASLNPTGPAARSGKLRVGDKILSINGVVTDGMDHNQVVAALRGSSSVTLHVTQGEAVSITGQRSRQVSADMTDTVLKDVNIELEEDGQPPQYKTITLHRGPEGLGFSIVGGHGSPHGDLPIYVKTVFGKGAAADEGTLARGDQILSVNGKSLEGFTHEEAVNILKNTHRVVTLGILS</sequence>
<dbReference type="SUPFAM" id="SSF50156">
    <property type="entry name" value="PDZ domain-like"/>
    <property type="match status" value="2"/>
</dbReference>
<keyword evidence="3" id="KW-1185">Reference proteome</keyword>
<organism evidence="2 3">
    <name type="scientific">Elysia marginata</name>
    <dbReference type="NCBI Taxonomy" id="1093978"/>
    <lineage>
        <taxon>Eukaryota</taxon>
        <taxon>Metazoa</taxon>
        <taxon>Spiralia</taxon>
        <taxon>Lophotrochozoa</taxon>
        <taxon>Mollusca</taxon>
        <taxon>Gastropoda</taxon>
        <taxon>Heterobranchia</taxon>
        <taxon>Euthyneura</taxon>
        <taxon>Panpulmonata</taxon>
        <taxon>Sacoglossa</taxon>
        <taxon>Placobranchoidea</taxon>
        <taxon>Plakobranchidae</taxon>
        <taxon>Elysia</taxon>
    </lineage>
</organism>
<dbReference type="PANTHER" id="PTHR11324">
    <property type="entry name" value="IL16-RELATED"/>
    <property type="match status" value="1"/>
</dbReference>
<dbReference type="Proteomes" id="UP000762676">
    <property type="component" value="Unassembled WGS sequence"/>
</dbReference>
<dbReference type="PROSITE" id="PS50106">
    <property type="entry name" value="PDZ"/>
    <property type="match status" value="2"/>
</dbReference>
<dbReference type="EMBL" id="BMAT01006908">
    <property type="protein sequence ID" value="GFS21969.1"/>
    <property type="molecule type" value="Genomic_DNA"/>
</dbReference>
<evidence type="ECO:0000313" key="2">
    <source>
        <dbReference type="EMBL" id="GFS21969.1"/>
    </source>
</evidence>
<feature type="domain" description="PDZ" evidence="1">
    <location>
        <begin position="157"/>
        <end position="240"/>
    </location>
</feature>
<dbReference type="InterPro" id="IPR001478">
    <property type="entry name" value="PDZ"/>
</dbReference>
<name>A0AAV4JIQ1_9GAST</name>
<dbReference type="SMART" id="SM00228">
    <property type="entry name" value="PDZ"/>
    <property type="match status" value="2"/>
</dbReference>
<accession>A0AAV4JIQ1</accession>